<organism evidence="2 3">
    <name type="scientific">Neolewinella aquimaris</name>
    <dbReference type="NCBI Taxonomy" id="1835722"/>
    <lineage>
        <taxon>Bacteria</taxon>
        <taxon>Pseudomonadati</taxon>
        <taxon>Bacteroidota</taxon>
        <taxon>Saprospiria</taxon>
        <taxon>Saprospirales</taxon>
        <taxon>Lewinellaceae</taxon>
        <taxon>Neolewinella</taxon>
    </lineage>
</organism>
<proteinExistence type="predicted"/>
<feature type="signal peptide" evidence="1">
    <location>
        <begin position="1"/>
        <end position="16"/>
    </location>
</feature>
<reference evidence="2 3" key="1">
    <citation type="submission" date="2020-08" db="EMBL/GenBank/DDBJ databases">
        <title>Genomic Encyclopedia of Type Strains, Phase IV (KMG-IV): sequencing the most valuable type-strain genomes for metagenomic binning, comparative biology and taxonomic classification.</title>
        <authorList>
            <person name="Goeker M."/>
        </authorList>
    </citation>
    <scope>NUCLEOTIDE SEQUENCE [LARGE SCALE GENOMIC DNA]</scope>
    <source>
        <strain evidence="2 3">DSM 105137</strain>
    </source>
</reference>
<sequence length="89" mass="9966">MLKLFTTLFFVVAVLACGNVETETDVETVDIPNNGIPAAVETAFRTAYPAATDIEWDVDDDHYEVEFKVNGDKMEVEYGFDGRLLDIED</sequence>
<feature type="chain" id="PRO_5032270194" description="Beta-lactamase-inhibitor-like PepSY-like domain-containing protein" evidence="1">
    <location>
        <begin position="17"/>
        <end position="89"/>
    </location>
</feature>
<name>A0A840E4A4_9BACT</name>
<dbReference type="EMBL" id="JACIFF010000008">
    <property type="protein sequence ID" value="MBB4080444.1"/>
    <property type="molecule type" value="Genomic_DNA"/>
</dbReference>
<dbReference type="PROSITE" id="PS51257">
    <property type="entry name" value="PROKAR_LIPOPROTEIN"/>
    <property type="match status" value="1"/>
</dbReference>
<protein>
    <recommendedName>
        <fullName evidence="4">Beta-lactamase-inhibitor-like PepSY-like domain-containing protein</fullName>
    </recommendedName>
</protein>
<dbReference type="Gene3D" id="3.10.450.360">
    <property type="match status" value="1"/>
</dbReference>
<gene>
    <name evidence="2" type="ORF">GGR28_003078</name>
</gene>
<accession>A0A840E4A4</accession>
<dbReference type="SUPFAM" id="SSF160574">
    <property type="entry name" value="BT0923-like"/>
    <property type="match status" value="1"/>
</dbReference>
<comment type="caution">
    <text evidence="2">The sequence shown here is derived from an EMBL/GenBank/DDBJ whole genome shotgun (WGS) entry which is preliminary data.</text>
</comment>
<evidence type="ECO:0000256" key="1">
    <source>
        <dbReference type="SAM" id="SignalP"/>
    </source>
</evidence>
<keyword evidence="1" id="KW-0732">Signal</keyword>
<evidence type="ECO:0000313" key="2">
    <source>
        <dbReference type="EMBL" id="MBB4080444.1"/>
    </source>
</evidence>
<dbReference type="Proteomes" id="UP000576209">
    <property type="component" value="Unassembled WGS sequence"/>
</dbReference>
<dbReference type="AlphaFoldDB" id="A0A840E4A4"/>
<dbReference type="RefSeq" id="WP_183496681.1">
    <property type="nucleotide sequence ID" value="NZ_JACIFF010000008.1"/>
</dbReference>
<evidence type="ECO:0008006" key="4">
    <source>
        <dbReference type="Google" id="ProtNLM"/>
    </source>
</evidence>
<evidence type="ECO:0000313" key="3">
    <source>
        <dbReference type="Proteomes" id="UP000576209"/>
    </source>
</evidence>
<keyword evidence="3" id="KW-1185">Reference proteome</keyword>